<accession>A0A9P6ELJ3</accession>
<evidence type="ECO:0000313" key="2">
    <source>
        <dbReference type="EMBL" id="KAF9531983.1"/>
    </source>
</evidence>
<dbReference type="OrthoDB" id="61390at2759"/>
<dbReference type="GO" id="GO:0008168">
    <property type="term" value="F:methyltransferase activity"/>
    <property type="evidence" value="ECO:0007669"/>
    <property type="project" value="UniProtKB-KW"/>
</dbReference>
<reference evidence="2" key="1">
    <citation type="submission" date="2020-11" db="EMBL/GenBank/DDBJ databases">
        <authorList>
            <consortium name="DOE Joint Genome Institute"/>
            <person name="Ahrendt S."/>
            <person name="Riley R."/>
            <person name="Andreopoulos W."/>
            <person name="Labutti K."/>
            <person name="Pangilinan J."/>
            <person name="Ruiz-Duenas F.J."/>
            <person name="Barrasa J.M."/>
            <person name="Sanchez-Garcia M."/>
            <person name="Camarero S."/>
            <person name="Miyauchi S."/>
            <person name="Serrano A."/>
            <person name="Linde D."/>
            <person name="Babiker R."/>
            <person name="Drula E."/>
            <person name="Ayuso-Fernandez I."/>
            <person name="Pacheco R."/>
            <person name="Padilla G."/>
            <person name="Ferreira P."/>
            <person name="Barriuso J."/>
            <person name="Kellner H."/>
            <person name="Castanera R."/>
            <person name="Alfaro M."/>
            <person name="Ramirez L."/>
            <person name="Pisabarro A.G."/>
            <person name="Kuo A."/>
            <person name="Tritt A."/>
            <person name="Lipzen A."/>
            <person name="He G."/>
            <person name="Yan M."/>
            <person name="Ng V."/>
            <person name="Cullen D."/>
            <person name="Martin F."/>
            <person name="Rosso M.-N."/>
            <person name="Henrissat B."/>
            <person name="Hibbett D."/>
            <person name="Martinez A.T."/>
            <person name="Grigoriev I.V."/>
        </authorList>
    </citation>
    <scope>NUCLEOTIDE SEQUENCE</scope>
    <source>
        <strain evidence="2">CBS 506.95</strain>
    </source>
</reference>
<evidence type="ECO:0000256" key="1">
    <source>
        <dbReference type="SAM" id="Phobius"/>
    </source>
</evidence>
<dbReference type="AlphaFoldDB" id="A0A9P6ELJ3"/>
<organism evidence="2 3">
    <name type="scientific">Crepidotus variabilis</name>
    <dbReference type="NCBI Taxonomy" id="179855"/>
    <lineage>
        <taxon>Eukaryota</taxon>
        <taxon>Fungi</taxon>
        <taxon>Dikarya</taxon>
        <taxon>Basidiomycota</taxon>
        <taxon>Agaricomycotina</taxon>
        <taxon>Agaricomycetes</taxon>
        <taxon>Agaricomycetidae</taxon>
        <taxon>Agaricales</taxon>
        <taxon>Agaricineae</taxon>
        <taxon>Crepidotaceae</taxon>
        <taxon>Crepidotus</taxon>
    </lineage>
</organism>
<keyword evidence="2" id="KW-0489">Methyltransferase</keyword>
<dbReference type="Pfam" id="PF13489">
    <property type="entry name" value="Methyltransf_23"/>
    <property type="match status" value="1"/>
</dbReference>
<keyword evidence="2" id="KW-0808">Transferase</keyword>
<dbReference type="Proteomes" id="UP000807306">
    <property type="component" value="Unassembled WGS sequence"/>
</dbReference>
<dbReference type="InterPro" id="IPR029063">
    <property type="entry name" value="SAM-dependent_MTases_sf"/>
</dbReference>
<comment type="caution">
    <text evidence="2">The sequence shown here is derived from an EMBL/GenBank/DDBJ whole genome shotgun (WGS) entry which is preliminary data.</text>
</comment>
<gene>
    <name evidence="2" type="ORF">CPB83DRAFT_50277</name>
</gene>
<protein>
    <submittedName>
        <fullName evidence="2">S-adenosyl-L-methionine-dependent methyltransferase</fullName>
    </submittedName>
</protein>
<keyword evidence="1" id="KW-0472">Membrane</keyword>
<dbReference type="Gene3D" id="3.40.50.150">
    <property type="entry name" value="Vaccinia Virus protein VP39"/>
    <property type="match status" value="1"/>
</dbReference>
<evidence type="ECO:0000313" key="3">
    <source>
        <dbReference type="Proteomes" id="UP000807306"/>
    </source>
</evidence>
<dbReference type="EMBL" id="MU157833">
    <property type="protein sequence ID" value="KAF9531983.1"/>
    <property type="molecule type" value="Genomic_DNA"/>
</dbReference>
<feature type="transmembrane region" description="Helical" evidence="1">
    <location>
        <begin position="9"/>
        <end position="27"/>
    </location>
</feature>
<dbReference type="SUPFAM" id="SSF53335">
    <property type="entry name" value="S-adenosyl-L-methionine-dependent methyltransferases"/>
    <property type="match status" value="1"/>
</dbReference>
<keyword evidence="3" id="KW-1185">Reference proteome</keyword>
<proteinExistence type="predicted"/>
<dbReference type="CDD" id="cd02440">
    <property type="entry name" value="AdoMet_MTases"/>
    <property type="match status" value="1"/>
</dbReference>
<keyword evidence="1" id="KW-0812">Transmembrane</keyword>
<name>A0A9P6ELJ3_9AGAR</name>
<dbReference type="GO" id="GO:0032259">
    <property type="term" value="P:methylation"/>
    <property type="evidence" value="ECO:0007669"/>
    <property type="project" value="UniProtKB-KW"/>
</dbReference>
<sequence length="307" mass="34646">MWTYFDNDYSLFLISLALLLAIVLFFLKGSNDPYGLFHLTLNRLPSDNPHEPPKTEWLNMGYWEAETFPEACEALALRTIIAANPIEQGRVLDVGHGTGESLILLLTSPSLPRPSQITGITSLPAHHERSLTRANKVQEASSGAAPIKLDLHAGDAVFRTDALHPLNPSNSKVEFDTIIALDCAYHFQTRRLFLEQSFQKLAPGGSIALADICFSVTSIQPSYTRFLTTLLRLMPTENKITIEEYEAQLREIGYTDVRVQDISQEVFPGFIRFLKSRKWGWWIFAWVLERYWKAGARFVIASGKKTA</sequence>
<keyword evidence="1" id="KW-1133">Transmembrane helix</keyword>